<proteinExistence type="predicted"/>
<protein>
    <submittedName>
        <fullName evidence="1">10187_t:CDS:1</fullName>
    </submittedName>
</protein>
<sequence length="950" mass="105293">MSGTMKAAVMYEPGGPEVFKLETLPIPQPSNEQVLIRIKAFGINRSELYTRQGHSPGVHFPRVLGIEAIGTVESAPGGQFRKGEIIATAMGGLGRQFDGGYAEFTCVPVTQAQVFHSTLPWDVLGAIPEMLQTAWGSLFRSLRLKEGDRLLIRGGTSSVGLAAAAIAKKHGAVVASTTRRTDREGILRGNGADEVYIDDGKIASKLSTAAKFDKVLELVGTTTLEDSLHCAKEGGVVCMTGMVGNSWVWPNFAPNSDIPTGVYLTSYIGGTEDFMRTPYEELIRQIEDGSMKIQIGKVFKLDEIVEAHKCMEENRAGGKILANAPQHGGRPRGGNSGTNLNPSNSGIYEPDTMPLVIPSYVLSLPDVNSITPFRVAMDVPAPDGGGFFLGHLGEIRKADAGDWHEEMIEKYGHVLRYKHFFGGDRLFTIDPKAINHILTNSFLYKKPDQMRYTLGNFLGEAKVCSELRDTEGTTLDIIGLAGFNYEFNALKDESTDLSLAFESILRTTNSFPIFQVLKEQFRFLRPILRFDGLSKNLEYAQKTMQAVGLELIAQKKKDIAAEMESGKKSGAKDLLSLLLMSNLDEKGEKLTDREVLHQIPTRLRQELRTISTDFPTMEELNSLPYLDAVVREILRYHSVVLGTVRTASEDDVIPLETEFTDRHGKTRNSISLGLFGARTPKNSSKYSYSEASRDWMLTRPPARIDGSPLQRLLIPFPVFGEINLRSLVDHVVVSVSNLRMKALLFALIRNLEFDLAVPKEEILKRSSYVLILLSEEKSTYCTLSFSVDGYSSSKSVWRQGKSEEVPKDMEAQEQIGLDPQELIRILKDDPTDSPHPDILPRIWWCATGPLAFLPIHAAGIYDLDSESQLANYAISSYTPTLSALLESFKHTSDTHFKLLSVIQPSAPGTSHIPNTKQELENIRQRFINREHTVLDGEDGMKSRVTEAMKQ</sequence>
<dbReference type="EMBL" id="CAJVPT010009762">
    <property type="protein sequence ID" value="CAG8564331.1"/>
    <property type="molecule type" value="Genomic_DNA"/>
</dbReference>
<name>A0ACA9M324_9GLOM</name>
<evidence type="ECO:0000313" key="1">
    <source>
        <dbReference type="EMBL" id="CAG8564331.1"/>
    </source>
</evidence>
<comment type="caution">
    <text evidence="1">The sequence shown here is derived from an EMBL/GenBank/DDBJ whole genome shotgun (WGS) entry which is preliminary data.</text>
</comment>
<keyword evidence="2" id="KW-1185">Reference proteome</keyword>
<accession>A0ACA9M324</accession>
<dbReference type="Proteomes" id="UP000789525">
    <property type="component" value="Unassembled WGS sequence"/>
</dbReference>
<organism evidence="1 2">
    <name type="scientific">Acaulospora colombiana</name>
    <dbReference type="NCBI Taxonomy" id="27376"/>
    <lineage>
        <taxon>Eukaryota</taxon>
        <taxon>Fungi</taxon>
        <taxon>Fungi incertae sedis</taxon>
        <taxon>Mucoromycota</taxon>
        <taxon>Glomeromycotina</taxon>
        <taxon>Glomeromycetes</taxon>
        <taxon>Diversisporales</taxon>
        <taxon>Acaulosporaceae</taxon>
        <taxon>Acaulospora</taxon>
    </lineage>
</organism>
<feature type="non-terminal residue" evidence="1">
    <location>
        <position position="950"/>
    </location>
</feature>
<reference evidence="1" key="1">
    <citation type="submission" date="2021-06" db="EMBL/GenBank/DDBJ databases">
        <authorList>
            <person name="Kallberg Y."/>
            <person name="Tangrot J."/>
            <person name="Rosling A."/>
        </authorList>
    </citation>
    <scope>NUCLEOTIDE SEQUENCE</scope>
    <source>
        <strain evidence="1">CL356</strain>
    </source>
</reference>
<evidence type="ECO:0000313" key="2">
    <source>
        <dbReference type="Proteomes" id="UP000789525"/>
    </source>
</evidence>
<gene>
    <name evidence="1" type="ORF">ACOLOM_LOCUS5353</name>
</gene>